<evidence type="ECO:0000256" key="4">
    <source>
        <dbReference type="ARBA" id="ARBA00051441"/>
    </source>
</evidence>
<comment type="catalytic activity">
    <reaction evidence="4">
        <text>O-succinyl-L-homoserine + L-cysteine = L,L-cystathionine + succinate + H(+)</text>
        <dbReference type="Rhea" id="RHEA:20397"/>
        <dbReference type="ChEBI" id="CHEBI:15378"/>
        <dbReference type="ChEBI" id="CHEBI:30031"/>
        <dbReference type="ChEBI" id="CHEBI:35235"/>
        <dbReference type="ChEBI" id="CHEBI:57661"/>
        <dbReference type="ChEBI" id="CHEBI:58161"/>
        <dbReference type="EC" id="2.5.1.48"/>
    </reaction>
</comment>
<evidence type="ECO:0000256" key="7">
    <source>
        <dbReference type="ARBA" id="ARBA00083849"/>
    </source>
</evidence>
<dbReference type="FunFam" id="3.90.1150.10:FF:000008">
    <property type="entry name" value="Cystathionine gamma-synthase"/>
    <property type="match status" value="1"/>
</dbReference>
<dbReference type="Gene3D" id="3.90.1150.10">
    <property type="entry name" value="Aspartate Aminotransferase, domain 1"/>
    <property type="match status" value="1"/>
</dbReference>
<dbReference type="InterPro" id="IPR015421">
    <property type="entry name" value="PyrdxlP-dep_Trfase_major"/>
</dbReference>
<dbReference type="NCBIfam" id="NF005871">
    <property type="entry name" value="PRK07811.1"/>
    <property type="match status" value="1"/>
</dbReference>
<keyword evidence="3 8" id="KW-0663">Pyridoxal phosphate</keyword>
<gene>
    <name evidence="10" type="ORF">Prubr_14070</name>
</gene>
<proteinExistence type="inferred from homology"/>
<dbReference type="EMBL" id="AP023359">
    <property type="protein sequence ID" value="BCJ64386.1"/>
    <property type="molecule type" value="Genomic_DNA"/>
</dbReference>
<dbReference type="PIRSF" id="PIRSF001434">
    <property type="entry name" value="CGS"/>
    <property type="match status" value="1"/>
</dbReference>
<dbReference type="GO" id="GO:0004123">
    <property type="term" value="F:cystathionine gamma-lyase activity"/>
    <property type="evidence" value="ECO:0007669"/>
    <property type="project" value="TreeGrafter"/>
</dbReference>
<dbReference type="PANTHER" id="PTHR11808:SF15">
    <property type="entry name" value="CYSTATHIONINE GAMMA-LYASE"/>
    <property type="match status" value="1"/>
</dbReference>
<dbReference type="GO" id="GO:0030170">
    <property type="term" value="F:pyridoxal phosphate binding"/>
    <property type="evidence" value="ECO:0007669"/>
    <property type="project" value="InterPro"/>
</dbReference>
<dbReference type="InterPro" id="IPR015422">
    <property type="entry name" value="PyrdxlP-dep_Trfase_small"/>
</dbReference>
<dbReference type="Proteomes" id="UP000680866">
    <property type="component" value="Chromosome"/>
</dbReference>
<dbReference type="PANTHER" id="PTHR11808">
    <property type="entry name" value="TRANS-SULFURATION ENZYME FAMILY MEMBER"/>
    <property type="match status" value="1"/>
</dbReference>
<evidence type="ECO:0000256" key="6">
    <source>
        <dbReference type="ARBA" id="ARBA00068008"/>
    </source>
</evidence>
<dbReference type="EC" id="2.5.1.48" evidence="5"/>
<organism evidence="10 11">
    <name type="scientific">Polymorphospora rubra</name>
    <dbReference type="NCBI Taxonomy" id="338584"/>
    <lineage>
        <taxon>Bacteria</taxon>
        <taxon>Bacillati</taxon>
        <taxon>Actinomycetota</taxon>
        <taxon>Actinomycetes</taxon>
        <taxon>Micromonosporales</taxon>
        <taxon>Micromonosporaceae</taxon>
        <taxon>Polymorphospora</taxon>
    </lineage>
</organism>
<evidence type="ECO:0000256" key="1">
    <source>
        <dbReference type="ARBA" id="ARBA00001933"/>
    </source>
</evidence>
<dbReference type="CDD" id="cd00614">
    <property type="entry name" value="CGS_like"/>
    <property type="match status" value="1"/>
</dbReference>
<dbReference type="GO" id="GO:0005737">
    <property type="term" value="C:cytoplasm"/>
    <property type="evidence" value="ECO:0007669"/>
    <property type="project" value="TreeGrafter"/>
</dbReference>
<dbReference type="KEGG" id="pry:Prubr_14070"/>
<dbReference type="PROSITE" id="PS00868">
    <property type="entry name" value="CYS_MET_METAB_PP"/>
    <property type="match status" value="1"/>
</dbReference>
<evidence type="ECO:0000256" key="2">
    <source>
        <dbReference type="ARBA" id="ARBA00009077"/>
    </source>
</evidence>
<reference evidence="10" key="1">
    <citation type="submission" date="2020-08" db="EMBL/GenBank/DDBJ databases">
        <title>Whole genome shotgun sequence of Polymorphospora rubra NBRC 101157.</title>
        <authorList>
            <person name="Komaki H."/>
            <person name="Tamura T."/>
        </authorList>
    </citation>
    <scope>NUCLEOTIDE SEQUENCE</scope>
    <source>
        <strain evidence="10">NBRC 101157</strain>
    </source>
</reference>
<evidence type="ECO:0000256" key="8">
    <source>
        <dbReference type="PIRSR" id="PIRSR001434-2"/>
    </source>
</evidence>
<feature type="modified residue" description="N6-(pyridoxal phosphate)lysine" evidence="8">
    <location>
        <position position="200"/>
    </location>
</feature>
<dbReference type="GO" id="GO:0019343">
    <property type="term" value="P:cysteine biosynthetic process via cystathionine"/>
    <property type="evidence" value="ECO:0007669"/>
    <property type="project" value="TreeGrafter"/>
</dbReference>
<dbReference type="SUPFAM" id="SSF53383">
    <property type="entry name" value="PLP-dependent transferases"/>
    <property type="match status" value="1"/>
</dbReference>
<evidence type="ECO:0000256" key="9">
    <source>
        <dbReference type="RuleBase" id="RU362118"/>
    </source>
</evidence>
<evidence type="ECO:0000313" key="10">
    <source>
        <dbReference type="EMBL" id="BCJ64386.1"/>
    </source>
</evidence>
<dbReference type="GO" id="GO:0019346">
    <property type="term" value="P:transsulfuration"/>
    <property type="evidence" value="ECO:0007669"/>
    <property type="project" value="InterPro"/>
</dbReference>
<name>A0A810MT27_9ACTN</name>
<dbReference type="GO" id="GO:0003962">
    <property type="term" value="F:cystathionine gamma-synthase activity"/>
    <property type="evidence" value="ECO:0007669"/>
    <property type="project" value="UniProtKB-EC"/>
</dbReference>
<dbReference type="InterPro" id="IPR015424">
    <property type="entry name" value="PyrdxlP-dep_Trfase"/>
</dbReference>
<dbReference type="RefSeq" id="WP_212822678.1">
    <property type="nucleotide sequence ID" value="NZ_AP023359.1"/>
</dbReference>
<dbReference type="Gene3D" id="3.40.640.10">
    <property type="entry name" value="Type I PLP-dependent aspartate aminotransferase-like (Major domain)"/>
    <property type="match status" value="1"/>
</dbReference>
<protein>
    <recommendedName>
        <fullName evidence="6">Cystathionine gamma-synthase</fullName>
        <ecNumber evidence="5">2.5.1.48</ecNumber>
    </recommendedName>
    <alternativeName>
        <fullName evidence="7">O-succinylhomoserine (thiol)-lyase</fullName>
    </alternativeName>
</protein>
<dbReference type="AlphaFoldDB" id="A0A810MT27"/>
<evidence type="ECO:0000256" key="5">
    <source>
        <dbReference type="ARBA" id="ARBA00066530"/>
    </source>
</evidence>
<comment type="cofactor">
    <cofactor evidence="1 9">
        <name>pyridoxal 5'-phosphate</name>
        <dbReference type="ChEBI" id="CHEBI:597326"/>
    </cofactor>
</comment>
<dbReference type="Pfam" id="PF01053">
    <property type="entry name" value="Cys_Met_Meta_PP"/>
    <property type="match status" value="1"/>
</dbReference>
<sequence length="380" mass="40166">MTYGFETLAIHAGQKPEPRTGAVVPPIFQTSTYAQDGVGAPREGYEYSRSGNPTRDALQQCLAALEGGHTALAFASGLAAEDTLLRTVCQPGDHVVIPDDAYGGTYRLFARVAQRWGVSWTAAKVSDVDAVRAAIEPGRTKLVWLETPTNPLLGIADIAALAAVAHDAQARLVVDNTFASPYLQQPLALGADIVVHSTTKYVGGHSDVVGGALVTADAELGAELAYHQNAMGAINGPFDAWLTLRGVKTLGVRMDRHCDNAERVAEFLTRHKAVAQVLYPGLPDHPGHETAAKQMRRFGGMVSFRATGGEAHAVEICNRTKVFVLAESLGGVESLIEHPGRMTHASAAGSPLEVPADLVRLSVGIETVDDLLADLAQALA</sequence>
<evidence type="ECO:0000313" key="11">
    <source>
        <dbReference type="Proteomes" id="UP000680866"/>
    </source>
</evidence>
<comment type="similarity">
    <text evidence="2 9">Belongs to the trans-sulfuration enzymes family.</text>
</comment>
<evidence type="ECO:0000256" key="3">
    <source>
        <dbReference type="ARBA" id="ARBA00022898"/>
    </source>
</evidence>
<dbReference type="InterPro" id="IPR054542">
    <property type="entry name" value="Cys_met_metab_PP"/>
</dbReference>
<dbReference type="InterPro" id="IPR000277">
    <property type="entry name" value="Cys/Met-Metab_PyrdxlP-dep_enz"/>
</dbReference>
<keyword evidence="11" id="KW-1185">Reference proteome</keyword>
<dbReference type="FunFam" id="3.40.640.10:FF:000009">
    <property type="entry name" value="Cystathionine gamma-synthase homolog"/>
    <property type="match status" value="1"/>
</dbReference>
<accession>A0A810MT27</accession>